<name>A0ABT4A247_9BACT</name>
<dbReference type="RefSeq" id="WP_267534636.1">
    <property type="nucleotide sequence ID" value="NZ_JAPNKA010000001.1"/>
</dbReference>
<dbReference type="Proteomes" id="UP001207654">
    <property type="component" value="Unassembled WGS sequence"/>
</dbReference>
<comment type="caution">
    <text evidence="1">The sequence shown here is derived from an EMBL/GenBank/DDBJ whole genome shotgun (WGS) entry which is preliminary data.</text>
</comment>
<evidence type="ECO:0008006" key="3">
    <source>
        <dbReference type="Google" id="ProtNLM"/>
    </source>
</evidence>
<proteinExistence type="predicted"/>
<keyword evidence="2" id="KW-1185">Reference proteome</keyword>
<evidence type="ECO:0000313" key="2">
    <source>
        <dbReference type="Proteomes" id="UP001207654"/>
    </source>
</evidence>
<gene>
    <name evidence="1" type="ORF">OV287_14680</name>
</gene>
<dbReference type="Gene3D" id="1.20.1050.10">
    <property type="match status" value="1"/>
</dbReference>
<organism evidence="1 2">
    <name type="scientific">Archangium lansingense</name>
    <dbReference type="NCBI Taxonomy" id="2995310"/>
    <lineage>
        <taxon>Bacteria</taxon>
        <taxon>Pseudomonadati</taxon>
        <taxon>Myxococcota</taxon>
        <taxon>Myxococcia</taxon>
        <taxon>Myxococcales</taxon>
        <taxon>Cystobacterineae</taxon>
        <taxon>Archangiaceae</taxon>
        <taxon>Archangium</taxon>
    </lineage>
</organism>
<protein>
    <recommendedName>
        <fullName evidence="3">Glutathione S-transferase</fullName>
    </recommendedName>
</protein>
<evidence type="ECO:0000313" key="1">
    <source>
        <dbReference type="EMBL" id="MCY1075720.1"/>
    </source>
</evidence>
<dbReference type="EMBL" id="JAPNKA010000001">
    <property type="protein sequence ID" value="MCY1075720.1"/>
    <property type="molecule type" value="Genomic_DNA"/>
</dbReference>
<dbReference type="InterPro" id="IPR036282">
    <property type="entry name" value="Glutathione-S-Trfase_C_sf"/>
</dbReference>
<dbReference type="SUPFAM" id="SSF47616">
    <property type="entry name" value="GST C-terminal domain-like"/>
    <property type="match status" value="1"/>
</dbReference>
<sequence length="52" mass="6011">MLHWSVATPVDLTKWPALSAYFSRLRERPAIAKALGEERVLYMEELTRHKAA</sequence>
<reference evidence="1 2" key="1">
    <citation type="submission" date="2022-11" db="EMBL/GenBank/DDBJ databases">
        <title>Minimal conservation of predation-associated metabolite biosynthetic gene clusters underscores biosynthetic potential of Myxococcota including descriptions for ten novel species: Archangium lansinium sp. nov., Myxococcus landrumus sp. nov., Nannocystis bai.</title>
        <authorList>
            <person name="Ahearne A."/>
            <person name="Stevens C."/>
            <person name="Phillips K."/>
        </authorList>
    </citation>
    <scope>NUCLEOTIDE SEQUENCE [LARGE SCALE GENOMIC DNA]</scope>
    <source>
        <strain evidence="1 2">MIWBW</strain>
    </source>
</reference>
<accession>A0ABT4A247</accession>